<keyword evidence="2" id="KW-1185">Reference proteome</keyword>
<evidence type="ECO:0000313" key="1">
    <source>
        <dbReference type="EMBL" id="QOX64440.1"/>
    </source>
</evidence>
<gene>
    <name evidence="1" type="ORF">FRZ06_14375</name>
</gene>
<organism evidence="1 2">
    <name type="scientific">Anoxybacterium hadale</name>
    <dbReference type="NCBI Taxonomy" id="3408580"/>
    <lineage>
        <taxon>Bacteria</taxon>
        <taxon>Bacillati</taxon>
        <taxon>Bacillota</taxon>
        <taxon>Clostridia</taxon>
        <taxon>Peptostreptococcales</taxon>
        <taxon>Anaerovoracaceae</taxon>
        <taxon>Anoxybacterium</taxon>
    </lineage>
</organism>
<evidence type="ECO:0000313" key="2">
    <source>
        <dbReference type="Proteomes" id="UP000594014"/>
    </source>
</evidence>
<accession>A0ACD1AE51</accession>
<dbReference type="Proteomes" id="UP000594014">
    <property type="component" value="Chromosome"/>
</dbReference>
<proteinExistence type="predicted"/>
<sequence length="229" mass="26254">MKSMPRIAKVGLLIFISAILMGSGYLFILWHPASYDVSTLVPSYEKIQEQDEVRLSVAKEAFSYQAKKIETQIINDTDEWLSYGYAFQLEVQIDGKWYKVPFRKGGYFLLPAIDAKPKSSSSFDHWIKMYQCRPGHHRIIKEVSIETDRDRSKIKESPELGNELKSGDEPKIEDAETTRETDAAESIRALTSQGLTGDQAAAVLRYRQEMEKRKKEPQRINVAVEFDLI</sequence>
<name>A0ACD1AE51_9FIRM</name>
<protein>
    <submittedName>
        <fullName evidence="1">Uncharacterized protein</fullName>
    </submittedName>
</protein>
<reference evidence="1" key="1">
    <citation type="submission" date="2019-08" db="EMBL/GenBank/DDBJ databases">
        <title>Genome sequence of Clostridiales bacterium MT110.</title>
        <authorList>
            <person name="Cao J."/>
        </authorList>
    </citation>
    <scope>NUCLEOTIDE SEQUENCE</scope>
    <source>
        <strain evidence="1">MT110</strain>
    </source>
</reference>
<dbReference type="EMBL" id="CP042469">
    <property type="protein sequence ID" value="QOX64440.1"/>
    <property type="molecule type" value="Genomic_DNA"/>
</dbReference>